<evidence type="ECO:0000256" key="1">
    <source>
        <dbReference type="PROSITE-ProRule" id="PRU00182"/>
    </source>
</evidence>
<name>A0A936F1R9_9BACT</name>
<dbReference type="InterPro" id="IPR036986">
    <property type="entry name" value="S4_RNA-bd_sf"/>
</dbReference>
<keyword evidence="1" id="KW-0694">RNA-binding</keyword>
<dbReference type="SMART" id="SM00363">
    <property type="entry name" value="S4"/>
    <property type="match status" value="1"/>
</dbReference>
<dbReference type="AlphaFoldDB" id="A0A936F1R9"/>
<evidence type="ECO:0000313" key="4">
    <source>
        <dbReference type="Proteomes" id="UP000709959"/>
    </source>
</evidence>
<reference evidence="3 4" key="1">
    <citation type="submission" date="2020-10" db="EMBL/GenBank/DDBJ databases">
        <title>Connecting structure to function with the recovery of over 1000 high-quality activated sludge metagenome-assembled genomes encoding full-length rRNA genes using long-read sequencing.</title>
        <authorList>
            <person name="Singleton C.M."/>
            <person name="Petriglieri F."/>
            <person name="Kristensen J.M."/>
            <person name="Kirkegaard R.H."/>
            <person name="Michaelsen T.Y."/>
            <person name="Andersen M.H."/>
            <person name="Karst S.M."/>
            <person name="Dueholm M.S."/>
            <person name="Nielsen P.H."/>
            <person name="Albertsen M."/>
        </authorList>
    </citation>
    <scope>NUCLEOTIDE SEQUENCE [LARGE SCALE GENOMIC DNA]</scope>
    <source>
        <strain evidence="3">OdNE_18-Q3-R46-58_MAXAC.008</strain>
    </source>
</reference>
<sequence length="107" mass="12267">MRLDAFLKKSLLIKRRELANQLCDEGMVRVNGVPRKASQDVKAEDELEFPLYNRVLKVRVLSLPEGNVKKADQWSLFEVLEDKRLPLDLGFGDEDPFAPPPKAPRNH</sequence>
<dbReference type="EMBL" id="JADKCH010000005">
    <property type="protein sequence ID" value="MBK8572549.1"/>
    <property type="molecule type" value="Genomic_DNA"/>
</dbReference>
<gene>
    <name evidence="3" type="ORF">IPN91_07840</name>
</gene>
<dbReference type="InterPro" id="IPR002942">
    <property type="entry name" value="S4_RNA-bd"/>
</dbReference>
<evidence type="ECO:0000313" key="3">
    <source>
        <dbReference type="EMBL" id="MBK8572549.1"/>
    </source>
</evidence>
<protein>
    <submittedName>
        <fullName evidence="3">RNA-binding S4 domain-containing protein</fullName>
    </submittedName>
</protein>
<feature type="domain" description="RNA-binding S4" evidence="2">
    <location>
        <begin position="1"/>
        <end position="60"/>
    </location>
</feature>
<dbReference type="SUPFAM" id="SSF55174">
    <property type="entry name" value="Alpha-L RNA-binding motif"/>
    <property type="match status" value="1"/>
</dbReference>
<dbReference type="GO" id="GO:0003723">
    <property type="term" value="F:RNA binding"/>
    <property type="evidence" value="ECO:0007669"/>
    <property type="project" value="UniProtKB-KW"/>
</dbReference>
<organism evidence="3 4">
    <name type="scientific">Candidatus Geothrix odensensis</name>
    <dbReference type="NCBI Taxonomy" id="2954440"/>
    <lineage>
        <taxon>Bacteria</taxon>
        <taxon>Pseudomonadati</taxon>
        <taxon>Acidobacteriota</taxon>
        <taxon>Holophagae</taxon>
        <taxon>Holophagales</taxon>
        <taxon>Holophagaceae</taxon>
        <taxon>Geothrix</taxon>
    </lineage>
</organism>
<dbReference type="Gene3D" id="3.10.290.10">
    <property type="entry name" value="RNA-binding S4 domain"/>
    <property type="match status" value="1"/>
</dbReference>
<proteinExistence type="predicted"/>
<dbReference type="Pfam" id="PF01479">
    <property type="entry name" value="S4"/>
    <property type="match status" value="1"/>
</dbReference>
<accession>A0A936F1R9</accession>
<comment type="caution">
    <text evidence="3">The sequence shown here is derived from an EMBL/GenBank/DDBJ whole genome shotgun (WGS) entry which is preliminary data.</text>
</comment>
<dbReference type="PROSITE" id="PS50889">
    <property type="entry name" value="S4"/>
    <property type="match status" value="1"/>
</dbReference>
<dbReference type="CDD" id="cd00165">
    <property type="entry name" value="S4"/>
    <property type="match status" value="1"/>
</dbReference>
<dbReference type="Proteomes" id="UP000709959">
    <property type="component" value="Unassembled WGS sequence"/>
</dbReference>
<evidence type="ECO:0000259" key="2">
    <source>
        <dbReference type="SMART" id="SM00363"/>
    </source>
</evidence>